<dbReference type="GO" id="GO:0007010">
    <property type="term" value="P:cytoskeleton organization"/>
    <property type="evidence" value="ECO:0007669"/>
    <property type="project" value="InterPro"/>
</dbReference>
<dbReference type="EMBL" id="VZTT01005605">
    <property type="protein sequence ID" value="NXT97386.1"/>
    <property type="molecule type" value="Genomic_DNA"/>
</dbReference>
<dbReference type="OrthoDB" id="1746725at2759"/>
<evidence type="ECO:0000259" key="2">
    <source>
        <dbReference type="Pfam" id="PF16182"/>
    </source>
</evidence>
<feature type="compositionally biased region" description="Low complexity" evidence="1">
    <location>
        <begin position="55"/>
        <end position="68"/>
    </location>
</feature>
<feature type="non-terminal residue" evidence="3">
    <location>
        <position position="1"/>
    </location>
</feature>
<dbReference type="AlphaFoldDB" id="A0A7L3GW55"/>
<protein>
    <submittedName>
        <fullName evidence="3">ABLM2 protein</fullName>
    </submittedName>
</protein>
<sequence length="386" mass="43220">QAGEKHYHPTCARCVRCNQMFAEGEEMYLQGTSIWHPVCRQAAKAEEKNKETRTSSESIISVPASSTSGSPSRVIYVRLHGILGQHQLPSTQHRNTRDGVFCLFEKLLLFPNDVYFLSSSKGDQDDRSFKQYRTSSPSSAGSLGYGRYTPTSHSPQHYSRPAGTHSLGTSSCISLPQHPSLTSTFRHHYIPFFKGSESGRSTPSLSMYSDSKSSPSVYQQAPRHFHIPDTGVKDNIYRKPPIYKQHAARRSEGEDGSLDQDSKKLKTSWLILKGDMDTRTNSPDSETRSLSLTAGGDRGQEGTTAGYSRFPYSKSASLPGYGKNGLHQPETMGQYETDQEASWGMKGTLFLQYHFHSPCIYPYETLIVTNRVRVKLPKDVDRTRLE</sequence>
<dbReference type="InterPro" id="IPR036886">
    <property type="entry name" value="Villin_headpiece_dom_sf"/>
</dbReference>
<dbReference type="Proteomes" id="UP000566314">
    <property type="component" value="Unassembled WGS sequence"/>
</dbReference>
<name>A0A7L3GW55_9PASS</name>
<keyword evidence="4" id="KW-1185">Reference proteome</keyword>
<dbReference type="PANTHER" id="PTHR24213:SF6">
    <property type="entry name" value="ACTIN-BINDING LIM PROTEIN 2"/>
    <property type="match status" value="1"/>
</dbReference>
<evidence type="ECO:0000313" key="4">
    <source>
        <dbReference type="Proteomes" id="UP000566314"/>
    </source>
</evidence>
<feature type="region of interest" description="Disordered" evidence="1">
    <location>
        <begin position="276"/>
        <end position="310"/>
    </location>
</feature>
<gene>
    <name evidence="3" type="primary">Ablim2</name>
    <name evidence="3" type="ORF">BUPERY_R08867</name>
</gene>
<accession>A0A7L3GW55</accession>
<evidence type="ECO:0000256" key="1">
    <source>
        <dbReference type="SAM" id="MobiDB-lite"/>
    </source>
</evidence>
<dbReference type="GO" id="GO:0015629">
    <property type="term" value="C:actin cytoskeleton"/>
    <property type="evidence" value="ECO:0007669"/>
    <property type="project" value="TreeGrafter"/>
</dbReference>
<reference evidence="3 4" key="1">
    <citation type="submission" date="2019-09" db="EMBL/GenBank/DDBJ databases">
        <title>Bird 10,000 Genomes (B10K) Project - Family phase.</title>
        <authorList>
            <person name="Zhang G."/>
        </authorList>
    </citation>
    <scope>NUCLEOTIDE SEQUENCE [LARGE SCALE GENOMIC DNA]</scope>
    <source>
        <strain evidence="3">B10K-DU-012-02</strain>
    </source>
</reference>
<dbReference type="PANTHER" id="PTHR24213">
    <property type="entry name" value="ACTIN-BINDING LIM PROTEIN"/>
    <property type="match status" value="1"/>
</dbReference>
<comment type="caution">
    <text evidence="3">The sequence shown here is derived from an EMBL/GenBank/DDBJ whole genome shotgun (WGS) entry which is preliminary data.</text>
</comment>
<dbReference type="Gene3D" id="1.10.950.10">
    <property type="entry name" value="Villin headpiece domain"/>
    <property type="match status" value="1"/>
</dbReference>
<evidence type="ECO:0000313" key="3">
    <source>
        <dbReference type="EMBL" id="NXT97386.1"/>
    </source>
</evidence>
<dbReference type="InterPro" id="IPR032402">
    <property type="entry name" value="AbLIM_anchor"/>
</dbReference>
<feature type="compositionally biased region" description="Polar residues" evidence="1">
    <location>
        <begin position="131"/>
        <end position="141"/>
    </location>
</feature>
<organism evidence="3 4">
    <name type="scientific">Buphagus erythrorhynchus</name>
    <name type="common">red-billed oxpecker</name>
    <dbReference type="NCBI Taxonomy" id="245048"/>
    <lineage>
        <taxon>Eukaryota</taxon>
        <taxon>Metazoa</taxon>
        <taxon>Chordata</taxon>
        <taxon>Craniata</taxon>
        <taxon>Vertebrata</taxon>
        <taxon>Euteleostomi</taxon>
        <taxon>Archelosauria</taxon>
        <taxon>Archosauria</taxon>
        <taxon>Dinosauria</taxon>
        <taxon>Saurischia</taxon>
        <taxon>Theropoda</taxon>
        <taxon>Coelurosauria</taxon>
        <taxon>Aves</taxon>
        <taxon>Neognathae</taxon>
        <taxon>Neoaves</taxon>
        <taxon>Telluraves</taxon>
        <taxon>Australaves</taxon>
        <taxon>Passeriformes</taxon>
        <taxon>Sturnidae</taxon>
        <taxon>Buphagus</taxon>
    </lineage>
</organism>
<feature type="region of interest" description="Disordered" evidence="1">
    <location>
        <begin position="122"/>
        <end position="171"/>
    </location>
</feature>
<dbReference type="GO" id="GO:0051015">
    <property type="term" value="F:actin filament binding"/>
    <property type="evidence" value="ECO:0007669"/>
    <property type="project" value="TreeGrafter"/>
</dbReference>
<proteinExistence type="predicted"/>
<feature type="non-terminal residue" evidence="3">
    <location>
        <position position="386"/>
    </location>
</feature>
<dbReference type="GO" id="GO:0030032">
    <property type="term" value="P:lamellipodium assembly"/>
    <property type="evidence" value="ECO:0007669"/>
    <property type="project" value="TreeGrafter"/>
</dbReference>
<dbReference type="CDD" id="cd09330">
    <property type="entry name" value="LIM4_abLIM"/>
    <property type="match status" value="1"/>
</dbReference>
<feature type="domain" description="Putative adherens-junction anchoring" evidence="2">
    <location>
        <begin position="119"/>
        <end position="249"/>
    </location>
</feature>
<feature type="domain" description="Putative adherens-junction anchoring" evidence="2">
    <location>
        <begin position="52"/>
        <end position="88"/>
    </location>
</feature>
<dbReference type="InterPro" id="IPR051618">
    <property type="entry name" value="Actin-binding_LIM"/>
</dbReference>
<dbReference type="SUPFAM" id="SSF47050">
    <property type="entry name" value="VHP, Villin headpiece domain"/>
    <property type="match status" value="1"/>
</dbReference>
<feature type="region of interest" description="Disordered" evidence="1">
    <location>
        <begin position="198"/>
        <end position="218"/>
    </location>
</feature>
<feature type="compositionally biased region" description="Polar residues" evidence="1">
    <location>
        <begin position="279"/>
        <end position="292"/>
    </location>
</feature>
<dbReference type="SUPFAM" id="SSF57716">
    <property type="entry name" value="Glucocorticoid receptor-like (DNA-binding domain)"/>
    <property type="match status" value="1"/>
</dbReference>
<feature type="region of interest" description="Disordered" evidence="1">
    <location>
        <begin position="46"/>
        <end position="68"/>
    </location>
</feature>
<dbReference type="Gene3D" id="2.10.110.10">
    <property type="entry name" value="Cysteine Rich Protein"/>
    <property type="match status" value="1"/>
</dbReference>
<dbReference type="Pfam" id="PF16182">
    <property type="entry name" value="AbLIM_anchor"/>
    <property type="match status" value="2"/>
</dbReference>